<evidence type="ECO:0000313" key="3">
    <source>
        <dbReference type="Proteomes" id="UP000236736"/>
    </source>
</evidence>
<name>A0A1H6A704_9BACT</name>
<dbReference type="EMBL" id="FNVR01000038">
    <property type="protein sequence ID" value="SEG44513.1"/>
    <property type="molecule type" value="Genomic_DNA"/>
</dbReference>
<keyword evidence="1" id="KW-0732">Signal</keyword>
<feature type="chain" id="PRO_5009292368" description="PepSY domain-containing protein" evidence="1">
    <location>
        <begin position="23"/>
        <end position="97"/>
    </location>
</feature>
<gene>
    <name evidence="2" type="ORF">SAMN03080598_03965</name>
</gene>
<protein>
    <recommendedName>
        <fullName evidence="4">PepSY domain-containing protein</fullName>
    </recommendedName>
</protein>
<feature type="signal peptide" evidence="1">
    <location>
        <begin position="1"/>
        <end position="22"/>
    </location>
</feature>
<accession>A0A1H6A704</accession>
<evidence type="ECO:0000256" key="1">
    <source>
        <dbReference type="SAM" id="SignalP"/>
    </source>
</evidence>
<keyword evidence="3" id="KW-1185">Reference proteome</keyword>
<dbReference type="OrthoDB" id="826963at2"/>
<evidence type="ECO:0008006" key="4">
    <source>
        <dbReference type="Google" id="ProtNLM"/>
    </source>
</evidence>
<proteinExistence type="predicted"/>
<dbReference type="AlphaFoldDB" id="A0A1H6A704"/>
<sequence>MKKIYAVLVLLTLLSVAFSCSVEDDTDPLDVFREIAYNALSSDIKSTVVGDWRDAEVSAWVDGNYLVIFETSDAALGPVKVVVDPERGTWVEILPRP</sequence>
<organism evidence="2 3">
    <name type="scientific">Algoriphagus boritolerans DSM 17298 = JCM 18970</name>
    <dbReference type="NCBI Taxonomy" id="1120964"/>
    <lineage>
        <taxon>Bacteria</taxon>
        <taxon>Pseudomonadati</taxon>
        <taxon>Bacteroidota</taxon>
        <taxon>Cytophagia</taxon>
        <taxon>Cytophagales</taxon>
        <taxon>Cyclobacteriaceae</taxon>
        <taxon>Algoriphagus</taxon>
    </lineage>
</organism>
<dbReference type="RefSeq" id="WP_103926523.1">
    <property type="nucleotide sequence ID" value="NZ_FNVR01000038.1"/>
</dbReference>
<reference evidence="3" key="1">
    <citation type="submission" date="2016-10" db="EMBL/GenBank/DDBJ databases">
        <authorList>
            <person name="Varghese N."/>
            <person name="Submissions S."/>
        </authorList>
    </citation>
    <scope>NUCLEOTIDE SEQUENCE [LARGE SCALE GENOMIC DNA]</scope>
    <source>
        <strain evidence="3">DSM 17298</strain>
    </source>
</reference>
<dbReference type="PROSITE" id="PS51257">
    <property type="entry name" value="PROKAR_LIPOPROTEIN"/>
    <property type="match status" value="1"/>
</dbReference>
<dbReference type="Proteomes" id="UP000236736">
    <property type="component" value="Unassembled WGS sequence"/>
</dbReference>
<evidence type="ECO:0000313" key="2">
    <source>
        <dbReference type="EMBL" id="SEG44513.1"/>
    </source>
</evidence>